<accession>A0ABS0SFC2</accession>
<sequence length="191" mass="19913">MVAPVSGRGSAAVFTVIGLALALSGCQSNPLSVLGGGSSEPQQVQTLPEGKVTQEELLAYCPAVSMRELRAVHDTYQRGGDGDASKLVYRATLADATRACTYGGGMTNLTIAVAGRVIPGPAGAVGTAQLPLQLTVYRDNEVIQDKTVNHPVAIADTVGATQFVLTDTTISIPNPQERNIRVLVGFNPPKR</sequence>
<gene>
    <name evidence="1" type="ORF">IOD40_15185</name>
</gene>
<organism evidence="1 2">
    <name type="scientific">Aquamicrobium zhengzhouense</name>
    <dbReference type="NCBI Taxonomy" id="2781738"/>
    <lineage>
        <taxon>Bacteria</taxon>
        <taxon>Pseudomonadati</taxon>
        <taxon>Pseudomonadota</taxon>
        <taxon>Alphaproteobacteria</taxon>
        <taxon>Hyphomicrobiales</taxon>
        <taxon>Phyllobacteriaceae</taxon>
        <taxon>Aquamicrobium</taxon>
    </lineage>
</organism>
<dbReference type="Proteomes" id="UP000601789">
    <property type="component" value="Unassembled WGS sequence"/>
</dbReference>
<keyword evidence="2" id="KW-1185">Reference proteome</keyword>
<protein>
    <recommendedName>
        <fullName evidence="3">Lipoprotein</fullName>
    </recommendedName>
</protein>
<evidence type="ECO:0000313" key="2">
    <source>
        <dbReference type="Proteomes" id="UP000601789"/>
    </source>
</evidence>
<evidence type="ECO:0008006" key="3">
    <source>
        <dbReference type="Google" id="ProtNLM"/>
    </source>
</evidence>
<reference evidence="1 2" key="1">
    <citation type="submission" date="2020-10" db="EMBL/GenBank/DDBJ databases">
        <title>Aquamicrobium zhengzhouensis sp. nov., a exopolysaccharide producing bacterium isolated from farmland soil.</title>
        <authorList>
            <person name="Wang X."/>
        </authorList>
    </citation>
    <scope>NUCLEOTIDE SEQUENCE [LARGE SCALE GENOMIC DNA]</scope>
    <source>
        <strain evidence="2">cd-1</strain>
    </source>
</reference>
<dbReference type="RefSeq" id="WP_198477541.1">
    <property type="nucleotide sequence ID" value="NZ_JADGMQ010000012.1"/>
</dbReference>
<name>A0ABS0SFC2_9HYPH</name>
<comment type="caution">
    <text evidence="1">The sequence shown here is derived from an EMBL/GenBank/DDBJ whole genome shotgun (WGS) entry which is preliminary data.</text>
</comment>
<proteinExistence type="predicted"/>
<dbReference type="EMBL" id="JADGMQ010000012">
    <property type="protein sequence ID" value="MBI1622004.1"/>
    <property type="molecule type" value="Genomic_DNA"/>
</dbReference>
<evidence type="ECO:0000313" key="1">
    <source>
        <dbReference type="EMBL" id="MBI1622004.1"/>
    </source>
</evidence>